<dbReference type="PANTHER" id="PTHR39966">
    <property type="entry name" value="BLL2471 PROTEIN-RELATED"/>
    <property type="match status" value="1"/>
</dbReference>
<sequence>MNSITSYLENGHDECDTLFAAAETGVARSQWAQAQTRLDEFAALLERHFGMEEDILFPALESTTGPGFGPTMVMRQEHAQIRALLDDMNAALGARDRELFLGLSETFNLLLQQHNMKEEGVLYPLADRQLAGESAQLIDAMQAIATAQ</sequence>
<gene>
    <name evidence="2" type="ORF">NCCP691_17040</name>
</gene>
<dbReference type="Proteomes" id="UP000887222">
    <property type="component" value="Unassembled WGS sequence"/>
</dbReference>
<dbReference type="Gene3D" id="1.20.120.520">
    <property type="entry name" value="nmb1532 protein domain like"/>
    <property type="match status" value="1"/>
</dbReference>
<organism evidence="2 3">
    <name type="scientific">Noviherbaspirillum aridicola</name>
    <dbReference type="NCBI Taxonomy" id="2849687"/>
    <lineage>
        <taxon>Bacteria</taxon>
        <taxon>Pseudomonadati</taxon>
        <taxon>Pseudomonadota</taxon>
        <taxon>Betaproteobacteria</taxon>
        <taxon>Burkholderiales</taxon>
        <taxon>Oxalobacteraceae</taxon>
        <taxon>Noviherbaspirillum</taxon>
    </lineage>
</organism>
<comment type="caution">
    <text evidence="2">The sequence shown here is derived from an EMBL/GenBank/DDBJ whole genome shotgun (WGS) entry which is preliminary data.</text>
</comment>
<dbReference type="RefSeq" id="WP_220807844.1">
    <property type="nucleotide sequence ID" value="NZ_BPMK01000006.1"/>
</dbReference>
<proteinExistence type="predicted"/>
<evidence type="ECO:0000259" key="1">
    <source>
        <dbReference type="Pfam" id="PF01814"/>
    </source>
</evidence>
<dbReference type="InterPro" id="IPR012312">
    <property type="entry name" value="Hemerythrin-like"/>
</dbReference>
<protein>
    <recommendedName>
        <fullName evidence="1">Hemerythrin-like domain-containing protein</fullName>
    </recommendedName>
</protein>
<feature type="domain" description="Hemerythrin-like" evidence="1">
    <location>
        <begin position="5"/>
        <end position="126"/>
    </location>
</feature>
<evidence type="ECO:0000313" key="2">
    <source>
        <dbReference type="EMBL" id="GIZ51690.1"/>
    </source>
</evidence>
<dbReference type="EMBL" id="BPMK01000006">
    <property type="protein sequence ID" value="GIZ51690.1"/>
    <property type="molecule type" value="Genomic_DNA"/>
</dbReference>
<dbReference type="PANTHER" id="PTHR39966:SF3">
    <property type="entry name" value="DUF438 DOMAIN-CONTAINING PROTEIN"/>
    <property type="match status" value="1"/>
</dbReference>
<reference evidence="2 3" key="1">
    <citation type="journal article" date="2022" name="Int. J. Syst. Evol. Microbiol.">
        <title>Noviherbaspirillum aridicola sp. nov., isolated from an arid soil in Pakistan.</title>
        <authorList>
            <person name="Khan I.U."/>
            <person name="Saqib M."/>
            <person name="Amin A."/>
            <person name="Hussain F."/>
            <person name="Li L."/>
            <person name="Liu Y.H."/>
            <person name="Fang B.Z."/>
            <person name="Ahmed I."/>
            <person name="Li W.J."/>
        </authorList>
    </citation>
    <scope>NUCLEOTIDE SEQUENCE [LARGE SCALE GENOMIC DNA]</scope>
    <source>
        <strain evidence="2 3">NCCP-691</strain>
    </source>
</reference>
<evidence type="ECO:0000313" key="3">
    <source>
        <dbReference type="Proteomes" id="UP000887222"/>
    </source>
</evidence>
<name>A0ABQ4Q3E3_9BURK</name>
<dbReference type="Pfam" id="PF01814">
    <property type="entry name" value="Hemerythrin"/>
    <property type="match status" value="1"/>
</dbReference>
<accession>A0ABQ4Q3E3</accession>
<keyword evidence="3" id="KW-1185">Reference proteome</keyword>